<organism evidence="1">
    <name type="scientific">marine sediment metagenome</name>
    <dbReference type="NCBI Taxonomy" id="412755"/>
    <lineage>
        <taxon>unclassified sequences</taxon>
        <taxon>metagenomes</taxon>
        <taxon>ecological metagenomes</taxon>
    </lineage>
</organism>
<sequence>FNSINLLTQTVKQTFRDPFRSDRTVAVVPSKSLDIQQVEGESPPQSTLLVRLLVVPGTVV</sequence>
<proteinExistence type="predicted"/>
<accession>A0A0F9IFK9</accession>
<feature type="non-terminal residue" evidence="1">
    <location>
        <position position="1"/>
    </location>
</feature>
<reference evidence="1" key="1">
    <citation type="journal article" date="2015" name="Nature">
        <title>Complex archaea that bridge the gap between prokaryotes and eukaryotes.</title>
        <authorList>
            <person name="Spang A."/>
            <person name="Saw J.H."/>
            <person name="Jorgensen S.L."/>
            <person name="Zaremba-Niedzwiedzka K."/>
            <person name="Martijn J."/>
            <person name="Lind A.E."/>
            <person name="van Eijk R."/>
            <person name="Schleper C."/>
            <person name="Guy L."/>
            <person name="Ettema T.J."/>
        </authorList>
    </citation>
    <scope>NUCLEOTIDE SEQUENCE</scope>
</reference>
<gene>
    <name evidence="1" type="ORF">LCGC14_1585480</name>
</gene>
<dbReference type="EMBL" id="LAZR01012528">
    <property type="protein sequence ID" value="KKM26366.1"/>
    <property type="molecule type" value="Genomic_DNA"/>
</dbReference>
<protein>
    <submittedName>
        <fullName evidence="1">Uncharacterized protein</fullName>
    </submittedName>
</protein>
<name>A0A0F9IFK9_9ZZZZ</name>
<dbReference type="AlphaFoldDB" id="A0A0F9IFK9"/>
<comment type="caution">
    <text evidence="1">The sequence shown here is derived from an EMBL/GenBank/DDBJ whole genome shotgun (WGS) entry which is preliminary data.</text>
</comment>
<evidence type="ECO:0000313" key="1">
    <source>
        <dbReference type="EMBL" id="KKM26366.1"/>
    </source>
</evidence>